<dbReference type="InterPro" id="IPR050910">
    <property type="entry name" value="JMJD6_ArgDemeth/LysHydrox"/>
</dbReference>
<dbReference type="PROSITE" id="PS51184">
    <property type="entry name" value="JMJC"/>
    <property type="match status" value="1"/>
</dbReference>
<name>A0ABR1GCK6_AURAN</name>
<reference evidence="3 4" key="1">
    <citation type="submission" date="2024-03" db="EMBL/GenBank/DDBJ databases">
        <title>Aureococcus anophagefferens CCMP1851 and Kratosvirus quantuckense: Draft genome of a second virus-susceptible host strain in the model system.</title>
        <authorList>
            <person name="Chase E."/>
            <person name="Truchon A.R."/>
            <person name="Schepens W."/>
            <person name="Wilhelm S.W."/>
        </authorList>
    </citation>
    <scope>NUCLEOTIDE SEQUENCE [LARGE SCALE GENOMIC DNA]</scope>
    <source>
        <strain evidence="3 4">CCMP1851</strain>
    </source>
</reference>
<comment type="caution">
    <text evidence="3">The sequence shown here is derived from an EMBL/GenBank/DDBJ whole genome shotgun (WGS) entry which is preliminary data.</text>
</comment>
<dbReference type="PANTHER" id="PTHR12480:SF22">
    <property type="entry name" value="JMJC DOMAIN-CONTAINING PROTEIN"/>
    <property type="match status" value="1"/>
</dbReference>
<accession>A0ABR1GCK6</accession>
<keyword evidence="1" id="KW-0732">Signal</keyword>
<sequence>MERLWLVAALAARCSAELSAIAVESAETLTVKKFRARYVRHQLPVIIRPSLNAPNWTHLDFKRMCGAGPITRYEVQPELNQWGGLGVGVPMELDKMIEELYAKNVRTYYGFGFDLKCGCPPFTEKAELLKVFEEDRYKHSEFGKSNWPELIVGSRDSFTALHVDKGMMPFWLKLIEGEKDFRVVPLPEWRGKLDGADDAGAPFVGGPFPSLKAPFDAFDDALVERRWIQERNASVYAGTMEAGDWMYIPVGAFHGAKNNLRTPSVSMSGNYWDKTHRRQILENFCEPMVAERGGSPLRARTMGARGLGIPGEAAHTTSGFICLDVAGVVADPTEVTKKPPSPATIDAVAFSAAPVCAEATRASKTCLAAQYAGRCPDRAPPAKGATLRAGDLDLAGDGDVSRQELGVFLAQAAAFYGALPDDASYDDLKAWVQAELSAIWPPGGPQMSHYALDRALANRASSWTPPAPPKKKKAAEL</sequence>
<dbReference type="Gene3D" id="2.60.120.650">
    <property type="entry name" value="Cupin"/>
    <property type="match status" value="1"/>
</dbReference>
<evidence type="ECO:0000313" key="3">
    <source>
        <dbReference type="EMBL" id="KAK7253824.1"/>
    </source>
</evidence>
<dbReference type="SUPFAM" id="SSF51197">
    <property type="entry name" value="Clavaminate synthase-like"/>
    <property type="match status" value="1"/>
</dbReference>
<dbReference type="Proteomes" id="UP001363151">
    <property type="component" value="Unassembled WGS sequence"/>
</dbReference>
<evidence type="ECO:0000259" key="2">
    <source>
        <dbReference type="PROSITE" id="PS51184"/>
    </source>
</evidence>
<organism evidence="3 4">
    <name type="scientific">Aureococcus anophagefferens</name>
    <name type="common">Harmful bloom alga</name>
    <dbReference type="NCBI Taxonomy" id="44056"/>
    <lineage>
        <taxon>Eukaryota</taxon>
        <taxon>Sar</taxon>
        <taxon>Stramenopiles</taxon>
        <taxon>Ochrophyta</taxon>
        <taxon>Pelagophyceae</taxon>
        <taxon>Pelagomonadales</taxon>
        <taxon>Pelagomonadaceae</taxon>
        <taxon>Aureococcus</taxon>
    </lineage>
</organism>
<gene>
    <name evidence="3" type="ORF">SO694_00002718</name>
</gene>
<feature type="signal peptide" evidence="1">
    <location>
        <begin position="1"/>
        <end position="16"/>
    </location>
</feature>
<dbReference type="PANTHER" id="PTHR12480">
    <property type="entry name" value="ARGININE DEMETHYLASE AND LYSYL-HYDROXYLASE JMJD"/>
    <property type="match status" value="1"/>
</dbReference>
<dbReference type="EMBL" id="JBBJCI010000034">
    <property type="protein sequence ID" value="KAK7253824.1"/>
    <property type="molecule type" value="Genomic_DNA"/>
</dbReference>
<evidence type="ECO:0000313" key="4">
    <source>
        <dbReference type="Proteomes" id="UP001363151"/>
    </source>
</evidence>
<proteinExistence type="predicted"/>
<protein>
    <recommendedName>
        <fullName evidence="2">JmjC domain-containing protein</fullName>
    </recommendedName>
</protein>
<evidence type="ECO:0000256" key="1">
    <source>
        <dbReference type="SAM" id="SignalP"/>
    </source>
</evidence>
<keyword evidence="4" id="KW-1185">Reference proteome</keyword>
<feature type="domain" description="JmjC" evidence="2">
    <location>
        <begin position="120"/>
        <end position="288"/>
    </location>
</feature>
<dbReference type="InterPro" id="IPR003347">
    <property type="entry name" value="JmjC_dom"/>
</dbReference>
<feature type="chain" id="PRO_5047521576" description="JmjC domain-containing protein" evidence="1">
    <location>
        <begin position="17"/>
        <end position="477"/>
    </location>
</feature>